<sequence length="84" mass="10164">MKYQPISYFEKLENLYVLMETREMLQKKLNEVEVTDPGYGMIQEDLQKIENEMMEYTNGQHIEQFKQPLNDSLFNPTVMYEMED</sequence>
<proteinExistence type="predicted"/>
<keyword evidence="2" id="KW-1185">Reference proteome</keyword>
<dbReference type="EMBL" id="JAHQCS010000121">
    <property type="protein sequence ID" value="MBU9713120.1"/>
    <property type="molecule type" value="Genomic_DNA"/>
</dbReference>
<gene>
    <name evidence="1" type="ORF">KS419_15415</name>
</gene>
<dbReference type="RefSeq" id="WP_217067290.1">
    <property type="nucleotide sequence ID" value="NZ_JAHQCS010000121.1"/>
</dbReference>
<name>A0ABS6JL28_9BACI</name>
<evidence type="ECO:0000313" key="1">
    <source>
        <dbReference type="EMBL" id="MBU9713120.1"/>
    </source>
</evidence>
<protein>
    <submittedName>
        <fullName evidence="1">Uncharacterized protein</fullName>
    </submittedName>
</protein>
<dbReference type="Proteomes" id="UP000784880">
    <property type="component" value="Unassembled WGS sequence"/>
</dbReference>
<organism evidence="1 2">
    <name type="scientific">Evansella tamaricis</name>
    <dbReference type="NCBI Taxonomy" id="2069301"/>
    <lineage>
        <taxon>Bacteria</taxon>
        <taxon>Bacillati</taxon>
        <taxon>Bacillota</taxon>
        <taxon>Bacilli</taxon>
        <taxon>Bacillales</taxon>
        <taxon>Bacillaceae</taxon>
        <taxon>Evansella</taxon>
    </lineage>
</organism>
<comment type="caution">
    <text evidence="1">The sequence shown here is derived from an EMBL/GenBank/DDBJ whole genome shotgun (WGS) entry which is preliminary data.</text>
</comment>
<accession>A0ABS6JL28</accession>
<reference evidence="1 2" key="1">
    <citation type="submission" date="2021-06" db="EMBL/GenBank/DDBJ databases">
        <title>Bacillus sp. RD4P76, an endophyte from a halophyte.</title>
        <authorList>
            <person name="Sun J.-Q."/>
        </authorList>
    </citation>
    <scope>NUCLEOTIDE SEQUENCE [LARGE SCALE GENOMIC DNA]</scope>
    <source>
        <strain evidence="1 2">CGMCC 1.15917</strain>
    </source>
</reference>
<evidence type="ECO:0000313" key="2">
    <source>
        <dbReference type="Proteomes" id="UP000784880"/>
    </source>
</evidence>